<keyword evidence="3" id="KW-1185">Reference proteome</keyword>
<dbReference type="OrthoDB" id="3173919at2"/>
<dbReference type="RefSeq" id="WP_072581256.1">
    <property type="nucleotide sequence ID" value="NZ_CP016020.1"/>
</dbReference>
<keyword evidence="1" id="KW-0472">Membrane</keyword>
<keyword evidence="1" id="KW-0812">Transmembrane</keyword>
<evidence type="ECO:0008006" key="4">
    <source>
        <dbReference type="Google" id="ProtNLM"/>
    </source>
</evidence>
<protein>
    <recommendedName>
        <fullName evidence="4">SdpI family protein</fullName>
    </recommendedName>
</protein>
<sequence>MNEGVVMGAVMGAVFFIAGMILYFFPPREINNIYGYRTSSSMRNIENWVKANKFCSRLLMIFGIIMLIFSFIFKNTIMNFTTLGVSIILIFILVEIKIAKG</sequence>
<dbReference type="InterPro" id="IPR025962">
    <property type="entry name" value="SdpI/YhfL"/>
</dbReference>
<feature type="transmembrane region" description="Helical" evidence="1">
    <location>
        <begin position="54"/>
        <end position="73"/>
    </location>
</feature>
<evidence type="ECO:0000313" key="3">
    <source>
        <dbReference type="Proteomes" id="UP000181936"/>
    </source>
</evidence>
<feature type="transmembrane region" description="Helical" evidence="1">
    <location>
        <begin position="79"/>
        <end position="99"/>
    </location>
</feature>
<evidence type="ECO:0000256" key="1">
    <source>
        <dbReference type="SAM" id="Phobius"/>
    </source>
</evidence>
<dbReference type="AlphaFoldDB" id="A0A1L3MVT2"/>
<feature type="transmembrane region" description="Helical" evidence="1">
    <location>
        <begin position="6"/>
        <end position="25"/>
    </location>
</feature>
<keyword evidence="1" id="KW-1133">Transmembrane helix</keyword>
<evidence type="ECO:0000313" key="2">
    <source>
        <dbReference type="EMBL" id="APH06455.1"/>
    </source>
</evidence>
<dbReference type="EMBL" id="CP016020">
    <property type="protein sequence ID" value="APH06455.1"/>
    <property type="molecule type" value="Genomic_DNA"/>
</dbReference>
<proteinExistence type="predicted"/>
<dbReference type="Proteomes" id="UP000181936">
    <property type="component" value="Chromosome"/>
</dbReference>
<accession>A0A1L3MVT2</accession>
<dbReference type="Pfam" id="PF13630">
    <property type="entry name" value="SdpI"/>
    <property type="match status" value="1"/>
</dbReference>
<reference evidence="2 3" key="1">
    <citation type="journal article" date="2016" name="Sci. Rep.">
        <title>Complete genome sequence and transcriptomic analysis of a novel marine strain Bacillus weihaiensis reveals the mechanism of brown algae degradation.</title>
        <authorList>
            <person name="Zhu Y."/>
            <person name="Chen P."/>
            <person name="Bao Y."/>
            <person name="Men Y."/>
            <person name="Zeng Y."/>
            <person name="Yang J."/>
            <person name="Sun J."/>
            <person name="Sun Y."/>
        </authorList>
    </citation>
    <scope>NUCLEOTIDE SEQUENCE [LARGE SCALE GENOMIC DNA]</scope>
    <source>
        <strain evidence="2 3">Alg07</strain>
    </source>
</reference>
<gene>
    <name evidence="2" type="ORF">A9C19_17910</name>
</gene>
<organism evidence="2 3">
    <name type="scientific">Bacillus weihaiensis</name>
    <dbReference type="NCBI Taxonomy" id="1547283"/>
    <lineage>
        <taxon>Bacteria</taxon>
        <taxon>Bacillati</taxon>
        <taxon>Bacillota</taxon>
        <taxon>Bacilli</taxon>
        <taxon>Bacillales</taxon>
        <taxon>Bacillaceae</taxon>
        <taxon>Bacillus</taxon>
    </lineage>
</organism>
<dbReference type="KEGG" id="bwh:A9C19_17910"/>
<name>A0A1L3MVT2_9BACI</name>